<dbReference type="PANTHER" id="PTHR30026:SF20">
    <property type="entry name" value="OUTER MEMBRANE PROTEIN TOLC"/>
    <property type="match status" value="1"/>
</dbReference>
<reference evidence="9 10" key="1">
    <citation type="submission" date="2016-10" db="EMBL/GenBank/DDBJ databases">
        <authorList>
            <person name="de Groot N.N."/>
        </authorList>
    </citation>
    <scope>NUCLEOTIDE SEQUENCE [LARGE SCALE GENOMIC DNA]</scope>
    <source>
        <strain evidence="9 10">EP1-55-1</strain>
    </source>
</reference>
<keyword evidence="10" id="KW-1185">Reference proteome</keyword>
<evidence type="ECO:0000256" key="4">
    <source>
        <dbReference type="ARBA" id="ARBA00022452"/>
    </source>
</evidence>
<dbReference type="GO" id="GO:0015288">
    <property type="term" value="F:porin activity"/>
    <property type="evidence" value="ECO:0007669"/>
    <property type="project" value="TreeGrafter"/>
</dbReference>
<dbReference type="Pfam" id="PF02321">
    <property type="entry name" value="OEP"/>
    <property type="match status" value="2"/>
</dbReference>
<dbReference type="GO" id="GO:1990281">
    <property type="term" value="C:efflux pump complex"/>
    <property type="evidence" value="ECO:0007669"/>
    <property type="project" value="TreeGrafter"/>
</dbReference>
<protein>
    <submittedName>
        <fullName evidence="9">Outer membrane protein TolC</fullName>
    </submittedName>
</protein>
<sequence>MKRLTLLLFPLLIYAQTYQEILSGVDNSLQLKSAKQLEESAKLISEAKRGKNLPTLDLSLSGVWLNEKPTVNFVNTTFPLGSERSFTGSLKLSYPIFTGFAISAEIDQAKLEYEKASLKVLDLKRNLYLQATQLFGAIYAAQETLNAKQDAKKAIEDAYKKAKGLYDNGILPPADLYNIEAKRYAIEAEITDAKSQKDRLLNQLKYLLNQPITSVEFSNYPLQKLNKKEIITTALQNREDIQALQRTLKIDKENEKLAKSRYYPTIALTAELKRKGDTLALNGDGFSNADQSYIGTVISWNLFNGFSDKKQYEASCYRTLSAKTALNDYKNSVKTELENAFLTLSALQSKLLSAKMELKAQKEYYKLTKGRFENQLASADELSRAIADLSVAHAKVSVLKSQIFIQTATIGLMAGLERFKTLFIK</sequence>
<dbReference type="Gene3D" id="1.20.1600.10">
    <property type="entry name" value="Outer membrane efflux proteins (OEP)"/>
    <property type="match status" value="1"/>
</dbReference>
<dbReference type="AlphaFoldDB" id="A0A1I5N9P1"/>
<evidence type="ECO:0000256" key="3">
    <source>
        <dbReference type="ARBA" id="ARBA00022448"/>
    </source>
</evidence>
<comment type="subcellular location">
    <subcellularLocation>
        <location evidence="1">Cell outer membrane</location>
    </subcellularLocation>
</comment>
<dbReference type="PANTHER" id="PTHR30026">
    <property type="entry name" value="OUTER MEMBRANE PROTEIN TOLC"/>
    <property type="match status" value="1"/>
</dbReference>
<keyword evidence="3" id="KW-0813">Transport</keyword>
<evidence type="ECO:0000256" key="6">
    <source>
        <dbReference type="ARBA" id="ARBA00023136"/>
    </source>
</evidence>
<accession>A0A1I5N9P1</accession>
<evidence type="ECO:0000313" key="10">
    <source>
        <dbReference type="Proteomes" id="UP000199227"/>
    </source>
</evidence>
<evidence type="ECO:0000313" key="9">
    <source>
        <dbReference type="EMBL" id="SFP18417.1"/>
    </source>
</evidence>
<dbReference type="OrthoDB" id="5337872at2"/>
<keyword evidence="5" id="KW-0812">Transmembrane</keyword>
<dbReference type="GO" id="GO:0015562">
    <property type="term" value="F:efflux transmembrane transporter activity"/>
    <property type="evidence" value="ECO:0007669"/>
    <property type="project" value="InterPro"/>
</dbReference>
<evidence type="ECO:0000256" key="5">
    <source>
        <dbReference type="ARBA" id="ARBA00022692"/>
    </source>
</evidence>
<evidence type="ECO:0000256" key="7">
    <source>
        <dbReference type="ARBA" id="ARBA00023237"/>
    </source>
</evidence>
<dbReference type="InterPro" id="IPR051906">
    <property type="entry name" value="TolC-like"/>
</dbReference>
<dbReference type="GO" id="GO:0009279">
    <property type="term" value="C:cell outer membrane"/>
    <property type="evidence" value="ECO:0007669"/>
    <property type="project" value="UniProtKB-SubCell"/>
</dbReference>
<keyword evidence="4" id="KW-1134">Transmembrane beta strand</keyword>
<dbReference type="Proteomes" id="UP000199227">
    <property type="component" value="Unassembled WGS sequence"/>
</dbReference>
<dbReference type="InterPro" id="IPR003423">
    <property type="entry name" value="OMP_efflux"/>
</dbReference>
<dbReference type="SUPFAM" id="SSF56954">
    <property type="entry name" value="Outer membrane efflux proteins (OEP)"/>
    <property type="match status" value="1"/>
</dbReference>
<evidence type="ECO:0000256" key="8">
    <source>
        <dbReference type="SAM" id="Coils"/>
    </source>
</evidence>
<organism evidence="9 10">
    <name type="scientific">Hydrogenimonas thermophila</name>
    <dbReference type="NCBI Taxonomy" id="223786"/>
    <lineage>
        <taxon>Bacteria</taxon>
        <taxon>Pseudomonadati</taxon>
        <taxon>Campylobacterota</taxon>
        <taxon>Epsilonproteobacteria</taxon>
        <taxon>Campylobacterales</taxon>
        <taxon>Hydrogenimonadaceae</taxon>
        <taxon>Hydrogenimonas</taxon>
    </lineage>
</organism>
<proteinExistence type="inferred from homology"/>
<dbReference type="RefSeq" id="WP_092911619.1">
    <property type="nucleotide sequence ID" value="NZ_FOXB01000009.1"/>
</dbReference>
<dbReference type="EMBL" id="FOXB01000009">
    <property type="protein sequence ID" value="SFP18417.1"/>
    <property type="molecule type" value="Genomic_DNA"/>
</dbReference>
<keyword evidence="6" id="KW-0472">Membrane</keyword>
<comment type="similarity">
    <text evidence="2">Belongs to the outer membrane factor (OMF) (TC 1.B.17) family.</text>
</comment>
<gene>
    <name evidence="9" type="ORF">SAMN05216234_10928</name>
</gene>
<name>A0A1I5N9P1_9BACT</name>
<evidence type="ECO:0000256" key="2">
    <source>
        <dbReference type="ARBA" id="ARBA00007613"/>
    </source>
</evidence>
<dbReference type="STRING" id="223786.SAMN05216234_10928"/>
<keyword evidence="8" id="KW-0175">Coiled coil</keyword>
<feature type="coiled-coil region" evidence="8">
    <location>
        <begin position="106"/>
        <end position="161"/>
    </location>
</feature>
<evidence type="ECO:0000256" key="1">
    <source>
        <dbReference type="ARBA" id="ARBA00004442"/>
    </source>
</evidence>
<keyword evidence="7" id="KW-0998">Cell outer membrane</keyword>